<gene>
    <name evidence="1" type="ORF">EUGRSUZ_E02320</name>
</gene>
<organism evidence="1">
    <name type="scientific">Eucalyptus grandis</name>
    <name type="common">Flooded gum</name>
    <dbReference type="NCBI Taxonomy" id="71139"/>
    <lineage>
        <taxon>Eukaryota</taxon>
        <taxon>Viridiplantae</taxon>
        <taxon>Streptophyta</taxon>
        <taxon>Embryophyta</taxon>
        <taxon>Tracheophyta</taxon>
        <taxon>Spermatophyta</taxon>
        <taxon>Magnoliopsida</taxon>
        <taxon>eudicotyledons</taxon>
        <taxon>Gunneridae</taxon>
        <taxon>Pentapetalae</taxon>
        <taxon>rosids</taxon>
        <taxon>malvids</taxon>
        <taxon>Myrtales</taxon>
        <taxon>Myrtaceae</taxon>
        <taxon>Myrtoideae</taxon>
        <taxon>Eucalypteae</taxon>
        <taxon>Eucalyptus</taxon>
    </lineage>
</organism>
<evidence type="ECO:0000313" key="1">
    <source>
        <dbReference type="EMBL" id="KCW73709.1"/>
    </source>
</evidence>
<reference evidence="1" key="1">
    <citation type="submission" date="2013-07" db="EMBL/GenBank/DDBJ databases">
        <title>The genome of Eucalyptus grandis.</title>
        <authorList>
            <person name="Schmutz J."/>
            <person name="Hayes R."/>
            <person name="Myburg A."/>
            <person name="Tuskan G."/>
            <person name="Grattapaglia D."/>
            <person name="Rokhsar D.S."/>
        </authorList>
    </citation>
    <scope>NUCLEOTIDE SEQUENCE</scope>
    <source>
        <tissue evidence="1">Leaf extractions</tissue>
    </source>
</reference>
<name>A0A059C637_EUCGR</name>
<sequence>METGDVASSERFCPKIGNLDQWDRRLHVCEALEEAKPKEDAVRWQATKKVCFTVESFNHFLKTKSTWSVRVV</sequence>
<protein>
    <submittedName>
        <fullName evidence="1">Uncharacterized protein</fullName>
    </submittedName>
</protein>
<dbReference type="AlphaFoldDB" id="A0A059C637"/>
<dbReference type="InParanoid" id="A0A059C637"/>
<proteinExistence type="predicted"/>
<dbReference type="Gramene" id="KCW73709">
    <property type="protein sequence ID" value="KCW73709"/>
    <property type="gene ID" value="EUGRSUZ_E02320"/>
</dbReference>
<dbReference type="EMBL" id="KK198757">
    <property type="protein sequence ID" value="KCW73709.1"/>
    <property type="molecule type" value="Genomic_DNA"/>
</dbReference>
<accession>A0A059C637</accession>